<keyword evidence="4" id="KW-0560">Oxidoreductase</keyword>
<dbReference type="RefSeq" id="WP_091758508.1">
    <property type="nucleotide sequence ID" value="NZ_FOHB01000004.1"/>
</dbReference>
<dbReference type="PRINTS" id="PR00368">
    <property type="entry name" value="FADPNR"/>
</dbReference>
<dbReference type="Gene3D" id="3.30.390.30">
    <property type="match status" value="1"/>
</dbReference>
<evidence type="ECO:0000256" key="2">
    <source>
        <dbReference type="ARBA" id="ARBA00022630"/>
    </source>
</evidence>
<dbReference type="SUPFAM" id="SSF51905">
    <property type="entry name" value="FAD/NAD(P)-binding domain"/>
    <property type="match status" value="2"/>
</dbReference>
<dbReference type="InterPro" id="IPR036188">
    <property type="entry name" value="FAD/NAD-bd_sf"/>
</dbReference>
<sequence>MSANDVVIVGAGLAGAKTAEALRAGGYGGGIVLVGEERHLPYERPALSKEGLIDGPVGEKVQVHPEGWYAEHDVDLITDCPVTDVDVRAHRVSLTGSASLRYESLVLTTGAAPRRLRVEGSDLGGVHHLRTVEDSTALYAALAGAPRTVVIGGGWIGLEVAAAARSRGAEVTVLEQAPVPMERVLGTRMADVLLRAHRDRGVDVRGGVEVRALLPQGHGRVAAVLLGDGTVLAADVVVVGIGAQPRTELAQRSGLEVSNGIVVDAGLRSSAPDVYAAGDTANAWHPTLGRHLRVEHWDNALHQPETVAASILGVDAPYDRLPYFFSDQYDLGLEYTGWVDPTVAHDVVVRGDEASGRFMAFWLRDGRVAAGMGVNEWGQMDAVQDLIRSGSLVDLSLLADPDVPLPDLDASVRT</sequence>
<dbReference type="Proteomes" id="UP000199019">
    <property type="component" value="Unassembled WGS sequence"/>
</dbReference>
<dbReference type="STRING" id="587636.SAMN05216199_2449"/>
<dbReference type="GO" id="GO:0016651">
    <property type="term" value="F:oxidoreductase activity, acting on NAD(P)H"/>
    <property type="evidence" value="ECO:0007669"/>
    <property type="project" value="TreeGrafter"/>
</dbReference>
<keyword evidence="3" id="KW-0274">FAD</keyword>
<organism evidence="7 8">
    <name type="scientific">Pedococcus cremeus</name>
    <dbReference type="NCBI Taxonomy" id="587636"/>
    <lineage>
        <taxon>Bacteria</taxon>
        <taxon>Bacillati</taxon>
        <taxon>Actinomycetota</taxon>
        <taxon>Actinomycetes</taxon>
        <taxon>Micrococcales</taxon>
        <taxon>Intrasporangiaceae</taxon>
        <taxon>Pedococcus</taxon>
    </lineage>
</organism>
<dbReference type="GO" id="GO:0005737">
    <property type="term" value="C:cytoplasm"/>
    <property type="evidence" value="ECO:0007669"/>
    <property type="project" value="TreeGrafter"/>
</dbReference>
<dbReference type="InterPro" id="IPR028202">
    <property type="entry name" value="Reductase_C"/>
</dbReference>
<keyword evidence="8" id="KW-1185">Reference proteome</keyword>
<evidence type="ECO:0000256" key="1">
    <source>
        <dbReference type="ARBA" id="ARBA00001974"/>
    </source>
</evidence>
<accession>A0A1H9VMV4</accession>
<keyword evidence="7" id="KW-0223">Dioxygenase</keyword>
<feature type="domain" description="FAD/NAD(P)-binding" evidence="5">
    <location>
        <begin position="5"/>
        <end position="303"/>
    </location>
</feature>
<reference evidence="8" key="1">
    <citation type="submission" date="2016-10" db="EMBL/GenBank/DDBJ databases">
        <authorList>
            <person name="Varghese N."/>
            <person name="Submissions S."/>
        </authorList>
    </citation>
    <scope>NUCLEOTIDE SEQUENCE [LARGE SCALE GENOMIC DNA]</scope>
    <source>
        <strain evidence="8">CGMCC 1.6963</strain>
    </source>
</reference>
<evidence type="ECO:0000259" key="5">
    <source>
        <dbReference type="Pfam" id="PF07992"/>
    </source>
</evidence>
<dbReference type="PANTHER" id="PTHR43557">
    <property type="entry name" value="APOPTOSIS-INDUCING FACTOR 1"/>
    <property type="match status" value="1"/>
</dbReference>
<feature type="domain" description="Reductase C-terminal" evidence="6">
    <location>
        <begin position="323"/>
        <end position="407"/>
    </location>
</feature>
<dbReference type="GO" id="GO:0051213">
    <property type="term" value="F:dioxygenase activity"/>
    <property type="evidence" value="ECO:0007669"/>
    <property type="project" value="UniProtKB-KW"/>
</dbReference>
<dbReference type="Pfam" id="PF14759">
    <property type="entry name" value="Reductase_C"/>
    <property type="match status" value="1"/>
</dbReference>
<dbReference type="EMBL" id="FOHB01000004">
    <property type="protein sequence ID" value="SES23035.1"/>
    <property type="molecule type" value="Genomic_DNA"/>
</dbReference>
<gene>
    <name evidence="7" type="ORF">SAMN05216199_2449</name>
</gene>
<keyword evidence="2" id="KW-0285">Flavoprotein</keyword>
<dbReference type="PANTHER" id="PTHR43557:SF2">
    <property type="entry name" value="RIESKE DOMAIN-CONTAINING PROTEIN-RELATED"/>
    <property type="match status" value="1"/>
</dbReference>
<dbReference type="Gene3D" id="3.50.50.60">
    <property type="entry name" value="FAD/NAD(P)-binding domain"/>
    <property type="match status" value="2"/>
</dbReference>
<dbReference type="InterPro" id="IPR050446">
    <property type="entry name" value="FAD-oxidoreductase/Apoptosis"/>
</dbReference>
<evidence type="ECO:0000259" key="6">
    <source>
        <dbReference type="Pfam" id="PF14759"/>
    </source>
</evidence>
<evidence type="ECO:0000256" key="4">
    <source>
        <dbReference type="ARBA" id="ARBA00023002"/>
    </source>
</evidence>
<evidence type="ECO:0000313" key="7">
    <source>
        <dbReference type="EMBL" id="SES23035.1"/>
    </source>
</evidence>
<comment type="cofactor">
    <cofactor evidence="1">
        <name>FAD</name>
        <dbReference type="ChEBI" id="CHEBI:57692"/>
    </cofactor>
</comment>
<evidence type="ECO:0000313" key="8">
    <source>
        <dbReference type="Proteomes" id="UP000199019"/>
    </source>
</evidence>
<dbReference type="OrthoDB" id="1145at2"/>
<dbReference type="InterPro" id="IPR016156">
    <property type="entry name" value="FAD/NAD-linked_Rdtase_dimer_sf"/>
</dbReference>
<dbReference type="Pfam" id="PF07992">
    <property type="entry name" value="Pyr_redox_2"/>
    <property type="match status" value="1"/>
</dbReference>
<protein>
    <submittedName>
        <fullName evidence="7">3-phenylpropionate/trans-cinnamate dioxygenase ferredoxin reductase subunit</fullName>
    </submittedName>
</protein>
<dbReference type="PRINTS" id="PR00411">
    <property type="entry name" value="PNDRDTASEI"/>
</dbReference>
<dbReference type="AlphaFoldDB" id="A0A1H9VMV4"/>
<proteinExistence type="predicted"/>
<dbReference type="SUPFAM" id="SSF55424">
    <property type="entry name" value="FAD/NAD-linked reductases, dimerisation (C-terminal) domain"/>
    <property type="match status" value="1"/>
</dbReference>
<dbReference type="InterPro" id="IPR023753">
    <property type="entry name" value="FAD/NAD-binding_dom"/>
</dbReference>
<evidence type="ECO:0000256" key="3">
    <source>
        <dbReference type="ARBA" id="ARBA00022827"/>
    </source>
</evidence>
<name>A0A1H9VMV4_9MICO</name>